<name>A0A0F7SHK8_PHARH</name>
<dbReference type="SUPFAM" id="SSF81383">
    <property type="entry name" value="F-box domain"/>
    <property type="match status" value="1"/>
</dbReference>
<dbReference type="InterPro" id="IPR032675">
    <property type="entry name" value="LRR_dom_sf"/>
</dbReference>
<dbReference type="InterPro" id="IPR001810">
    <property type="entry name" value="F-box_dom"/>
</dbReference>
<feature type="domain" description="F-box" evidence="1">
    <location>
        <begin position="19"/>
        <end position="53"/>
    </location>
</feature>
<dbReference type="AlphaFoldDB" id="A0A0F7SHK8"/>
<dbReference type="Gene3D" id="3.80.10.10">
    <property type="entry name" value="Ribonuclease Inhibitor"/>
    <property type="match status" value="1"/>
</dbReference>
<dbReference type="InterPro" id="IPR036047">
    <property type="entry name" value="F-box-like_dom_sf"/>
</dbReference>
<evidence type="ECO:0000259" key="1">
    <source>
        <dbReference type="Pfam" id="PF12937"/>
    </source>
</evidence>
<sequence length="575" mass="64866">MSTPSSMDHTIPNSPLNIPELLVNIFDLADPDTLATCARVCKHWSPLALTALWGNRPIKYSQLVDILKSGALQEHAFGFGLFEGQNSDSVLAQRAIFTRLPTREDLEKVQRYASWIKHLRLYELFSPCPTMLSSIQFPNLEILECEPRINDDILLKLAPACSPKMKRVLLDLNNEKLEDVIEYDENETDLEWGFDHYHSMISFTAINFIAQNCSTITELDIAVGPRSSSSFLKLLKPLSRSLHTLAIRAGNDTATPLLLGGFVELIDFTSLRSLEIEAPVIQFQCPPLEISGSATKSEPFTLPSVRSISIKDPGCEDIASILGLMPNTLTSITLIRPNFRSSTMDVRLLESTLDDKFPRLEQFRILDKTRCCPRDDTFNSTYSTLFARLVPKWTQLSDLQIYHSQLKFSQELLRTIEVNLTKLKILAIFVPSQGYSDLRSLSRALPELSSLAVAPRIRKDLSGSERKDWQFAKLKDFGGFPLSGFPRSGNPPKGSVLLGEAIEDDPLLAERFLDSCRLGVIDPEAMYLSTQPAFQFCSYRHNIILSADEEESTHDLDGYMEYWHESDESDEWDTE</sequence>
<reference evidence="2" key="1">
    <citation type="submission" date="2014-08" db="EMBL/GenBank/DDBJ databases">
        <authorList>
            <person name="Sharma Rahul"/>
            <person name="Thines Marco"/>
        </authorList>
    </citation>
    <scope>NUCLEOTIDE SEQUENCE</scope>
</reference>
<dbReference type="EMBL" id="LN483144">
    <property type="protein sequence ID" value="CDZ96512.1"/>
    <property type="molecule type" value="Genomic_DNA"/>
</dbReference>
<dbReference type="Gene3D" id="1.20.1280.50">
    <property type="match status" value="1"/>
</dbReference>
<organism evidence="2">
    <name type="scientific">Phaffia rhodozyma</name>
    <name type="common">Yeast</name>
    <name type="synonym">Xanthophyllomyces dendrorhous</name>
    <dbReference type="NCBI Taxonomy" id="264483"/>
    <lineage>
        <taxon>Eukaryota</taxon>
        <taxon>Fungi</taxon>
        <taxon>Dikarya</taxon>
        <taxon>Basidiomycota</taxon>
        <taxon>Agaricomycotina</taxon>
        <taxon>Tremellomycetes</taxon>
        <taxon>Cystofilobasidiales</taxon>
        <taxon>Mrakiaceae</taxon>
        <taxon>Phaffia</taxon>
    </lineage>
</organism>
<protein>
    <submittedName>
        <fullName evidence="2">F-box domain</fullName>
    </submittedName>
</protein>
<dbReference type="Pfam" id="PF12937">
    <property type="entry name" value="F-box-like"/>
    <property type="match status" value="1"/>
</dbReference>
<evidence type="ECO:0000313" key="2">
    <source>
        <dbReference type="EMBL" id="CDZ96512.1"/>
    </source>
</evidence>
<proteinExistence type="predicted"/>
<accession>A0A0F7SHK8</accession>